<dbReference type="Proteomes" id="UP000193067">
    <property type="component" value="Unassembled WGS sequence"/>
</dbReference>
<gene>
    <name evidence="1" type="ORF">PYCCODRAFT_55717</name>
</gene>
<keyword evidence="2" id="KW-1185">Reference proteome</keyword>
<dbReference type="AlphaFoldDB" id="A0A1Y2J5U9"/>
<proteinExistence type="predicted"/>
<dbReference type="EMBL" id="KZ084086">
    <property type="protein sequence ID" value="OSD08790.1"/>
    <property type="molecule type" value="Genomic_DNA"/>
</dbReference>
<reference evidence="1 2" key="1">
    <citation type="journal article" date="2015" name="Biotechnol. Biofuels">
        <title>Enhanced degradation of softwood versus hardwood by the white-rot fungus Pycnoporus coccineus.</title>
        <authorList>
            <person name="Couturier M."/>
            <person name="Navarro D."/>
            <person name="Chevret D."/>
            <person name="Henrissat B."/>
            <person name="Piumi F."/>
            <person name="Ruiz-Duenas F.J."/>
            <person name="Martinez A.T."/>
            <person name="Grigoriev I.V."/>
            <person name="Riley R."/>
            <person name="Lipzen A."/>
            <person name="Berrin J.G."/>
            <person name="Master E.R."/>
            <person name="Rosso M.N."/>
        </authorList>
    </citation>
    <scope>NUCLEOTIDE SEQUENCE [LARGE SCALE GENOMIC DNA]</scope>
    <source>
        <strain evidence="1 2">BRFM310</strain>
    </source>
</reference>
<name>A0A1Y2J5U9_TRAC3</name>
<accession>A0A1Y2J5U9</accession>
<sequence length="118" mass="13033">MFQWHRQSLSPSYAYPLSASALTLLQRFSQLAGMLTSCRMFFLLGSTCRFPRTGAFASGRNIKSGVYGRAQIVNSHDVSHGASTHMLLAEAAPHTMFDNECSMIGWGHHRQPSSLLSL</sequence>
<evidence type="ECO:0000313" key="2">
    <source>
        <dbReference type="Proteomes" id="UP000193067"/>
    </source>
</evidence>
<evidence type="ECO:0000313" key="1">
    <source>
        <dbReference type="EMBL" id="OSD08790.1"/>
    </source>
</evidence>
<organism evidence="1 2">
    <name type="scientific">Trametes coccinea (strain BRFM310)</name>
    <name type="common">Pycnoporus coccineus</name>
    <dbReference type="NCBI Taxonomy" id="1353009"/>
    <lineage>
        <taxon>Eukaryota</taxon>
        <taxon>Fungi</taxon>
        <taxon>Dikarya</taxon>
        <taxon>Basidiomycota</taxon>
        <taxon>Agaricomycotina</taxon>
        <taxon>Agaricomycetes</taxon>
        <taxon>Polyporales</taxon>
        <taxon>Polyporaceae</taxon>
        <taxon>Trametes</taxon>
    </lineage>
</organism>
<protein>
    <submittedName>
        <fullName evidence="1">Uncharacterized protein</fullName>
    </submittedName>
</protein>